<dbReference type="AlphaFoldDB" id="A0A0A9BQT9"/>
<sequence length="61" mass="7039">MRCSWEEEEALGMNLGRSRLPEHLTGIVGQEHGEQQLELELAEKQQQPWDLVSIAPTRRRA</sequence>
<evidence type="ECO:0000313" key="1">
    <source>
        <dbReference type="EMBL" id="JAD64528.1"/>
    </source>
</evidence>
<reference evidence="1" key="1">
    <citation type="submission" date="2014-09" db="EMBL/GenBank/DDBJ databases">
        <authorList>
            <person name="Magalhaes I.L.F."/>
            <person name="Oliveira U."/>
            <person name="Santos F.R."/>
            <person name="Vidigal T.H.D.A."/>
            <person name="Brescovit A.D."/>
            <person name="Santos A.J."/>
        </authorList>
    </citation>
    <scope>NUCLEOTIDE SEQUENCE</scope>
    <source>
        <tissue evidence="1">Shoot tissue taken approximately 20 cm above the soil surface</tissue>
    </source>
</reference>
<dbReference type="EMBL" id="GBRH01233367">
    <property type="protein sequence ID" value="JAD64528.1"/>
    <property type="molecule type" value="Transcribed_RNA"/>
</dbReference>
<reference evidence="1" key="2">
    <citation type="journal article" date="2015" name="Data Brief">
        <title>Shoot transcriptome of the giant reed, Arundo donax.</title>
        <authorList>
            <person name="Barrero R.A."/>
            <person name="Guerrero F.D."/>
            <person name="Moolhuijzen P."/>
            <person name="Goolsby J.A."/>
            <person name="Tidwell J."/>
            <person name="Bellgard S.E."/>
            <person name="Bellgard M.I."/>
        </authorList>
    </citation>
    <scope>NUCLEOTIDE SEQUENCE</scope>
    <source>
        <tissue evidence="1">Shoot tissue taken approximately 20 cm above the soil surface</tissue>
    </source>
</reference>
<accession>A0A0A9BQT9</accession>
<proteinExistence type="predicted"/>
<name>A0A0A9BQT9_ARUDO</name>
<protein>
    <submittedName>
        <fullName evidence="1">Uncharacterized protein</fullName>
    </submittedName>
</protein>
<organism evidence="1">
    <name type="scientific">Arundo donax</name>
    <name type="common">Giant reed</name>
    <name type="synonym">Donax arundinaceus</name>
    <dbReference type="NCBI Taxonomy" id="35708"/>
    <lineage>
        <taxon>Eukaryota</taxon>
        <taxon>Viridiplantae</taxon>
        <taxon>Streptophyta</taxon>
        <taxon>Embryophyta</taxon>
        <taxon>Tracheophyta</taxon>
        <taxon>Spermatophyta</taxon>
        <taxon>Magnoliopsida</taxon>
        <taxon>Liliopsida</taxon>
        <taxon>Poales</taxon>
        <taxon>Poaceae</taxon>
        <taxon>PACMAD clade</taxon>
        <taxon>Arundinoideae</taxon>
        <taxon>Arundineae</taxon>
        <taxon>Arundo</taxon>
    </lineage>
</organism>